<gene>
    <name evidence="2" type="ORF">QJS10_CPB14g00399</name>
</gene>
<comment type="caution">
    <text evidence="2">The sequence shown here is derived from an EMBL/GenBank/DDBJ whole genome shotgun (WGS) entry which is preliminary data.</text>
</comment>
<name>A0AAV9DBD0_ACOCL</name>
<dbReference type="AlphaFoldDB" id="A0AAV9DBD0"/>
<proteinExistence type="predicted"/>
<reference evidence="2" key="1">
    <citation type="journal article" date="2023" name="Nat. Commun.">
        <title>Diploid and tetraploid genomes of Acorus and the evolution of monocots.</title>
        <authorList>
            <person name="Ma L."/>
            <person name="Liu K.W."/>
            <person name="Li Z."/>
            <person name="Hsiao Y.Y."/>
            <person name="Qi Y."/>
            <person name="Fu T."/>
            <person name="Tang G.D."/>
            <person name="Zhang D."/>
            <person name="Sun W.H."/>
            <person name="Liu D.K."/>
            <person name="Li Y."/>
            <person name="Chen G.Z."/>
            <person name="Liu X.D."/>
            <person name="Liao X.Y."/>
            <person name="Jiang Y.T."/>
            <person name="Yu X."/>
            <person name="Hao Y."/>
            <person name="Huang J."/>
            <person name="Zhao X.W."/>
            <person name="Ke S."/>
            <person name="Chen Y.Y."/>
            <person name="Wu W.L."/>
            <person name="Hsu J.L."/>
            <person name="Lin Y.F."/>
            <person name="Huang M.D."/>
            <person name="Li C.Y."/>
            <person name="Huang L."/>
            <person name="Wang Z.W."/>
            <person name="Zhao X."/>
            <person name="Zhong W.Y."/>
            <person name="Peng D.H."/>
            <person name="Ahmad S."/>
            <person name="Lan S."/>
            <person name="Zhang J.S."/>
            <person name="Tsai W.C."/>
            <person name="Van de Peer Y."/>
            <person name="Liu Z.J."/>
        </authorList>
    </citation>
    <scope>NUCLEOTIDE SEQUENCE</scope>
    <source>
        <strain evidence="2">CP</strain>
    </source>
</reference>
<protein>
    <submittedName>
        <fullName evidence="2">Uncharacterized protein</fullName>
    </submittedName>
</protein>
<organism evidence="2 3">
    <name type="scientific">Acorus calamus</name>
    <name type="common">Sweet flag</name>
    <dbReference type="NCBI Taxonomy" id="4465"/>
    <lineage>
        <taxon>Eukaryota</taxon>
        <taxon>Viridiplantae</taxon>
        <taxon>Streptophyta</taxon>
        <taxon>Embryophyta</taxon>
        <taxon>Tracheophyta</taxon>
        <taxon>Spermatophyta</taxon>
        <taxon>Magnoliopsida</taxon>
        <taxon>Liliopsida</taxon>
        <taxon>Acoraceae</taxon>
        <taxon>Acorus</taxon>
    </lineage>
</organism>
<accession>A0AAV9DBD0</accession>
<evidence type="ECO:0000313" key="3">
    <source>
        <dbReference type="Proteomes" id="UP001180020"/>
    </source>
</evidence>
<dbReference type="EMBL" id="JAUJYO010000014">
    <property type="protein sequence ID" value="KAK1298219.1"/>
    <property type="molecule type" value="Genomic_DNA"/>
</dbReference>
<dbReference type="Proteomes" id="UP001180020">
    <property type="component" value="Unassembled WGS sequence"/>
</dbReference>
<sequence length="449" mass="48530">MQARKLHLPHPNPSPSHHHHPPFPSSLLFEPLSGSLALTHSDSSVLLYPSLSSSPLSIPPISTSSAFLRLHSSSQPPRLLFLSASPHHPSILLRAFLLRLDSPSFAPARLSFHGGATAAAVLDLKHGFSVEVRASVNVFVVRSPSDRKIWVVAARMGEEGEEVRLMKCAVIDVVAPVYAMVVSPRFMVLGEGRGVRVFPLGLLVKGRVRKQGRSGVRKKGLENGFGGRSKNCESLKRSDPTAVGNCLGRKGSAASDCGSAKLRTVKLKQDSGELGSFFMPLKIQSSKLSEKLTLVKAVSIHYLSPKKFLILDSSGDLHLLSLRDTDTVSEANNQSCPSSSCASVRRLEYTMKVLMLAVLPDIPTRTQIIWISDASHSVHIASLLDADVPGSDNDNDENEILKQISVLSLSSLEASQAIYTSERIQDIVPFASNEILILGQGSIFAYAIV</sequence>
<dbReference type="PANTHER" id="PTHR37383">
    <property type="entry name" value="OS01G0694200 PROTEIN"/>
    <property type="match status" value="1"/>
</dbReference>
<feature type="region of interest" description="Disordered" evidence="1">
    <location>
        <begin position="1"/>
        <end position="21"/>
    </location>
</feature>
<keyword evidence="3" id="KW-1185">Reference proteome</keyword>
<reference evidence="2" key="2">
    <citation type="submission" date="2023-06" db="EMBL/GenBank/DDBJ databases">
        <authorList>
            <person name="Ma L."/>
            <person name="Liu K.-W."/>
            <person name="Li Z."/>
            <person name="Hsiao Y.-Y."/>
            <person name="Qi Y."/>
            <person name="Fu T."/>
            <person name="Tang G."/>
            <person name="Zhang D."/>
            <person name="Sun W.-H."/>
            <person name="Liu D.-K."/>
            <person name="Li Y."/>
            <person name="Chen G.-Z."/>
            <person name="Liu X.-D."/>
            <person name="Liao X.-Y."/>
            <person name="Jiang Y.-T."/>
            <person name="Yu X."/>
            <person name="Hao Y."/>
            <person name="Huang J."/>
            <person name="Zhao X.-W."/>
            <person name="Ke S."/>
            <person name="Chen Y.-Y."/>
            <person name="Wu W.-L."/>
            <person name="Hsu J.-L."/>
            <person name="Lin Y.-F."/>
            <person name="Huang M.-D."/>
            <person name="Li C.-Y."/>
            <person name="Huang L."/>
            <person name="Wang Z.-W."/>
            <person name="Zhao X."/>
            <person name="Zhong W.-Y."/>
            <person name="Peng D.-H."/>
            <person name="Ahmad S."/>
            <person name="Lan S."/>
            <person name="Zhang J.-S."/>
            <person name="Tsai W.-C."/>
            <person name="Van De Peer Y."/>
            <person name="Liu Z.-J."/>
        </authorList>
    </citation>
    <scope>NUCLEOTIDE SEQUENCE</scope>
    <source>
        <strain evidence="2">CP</strain>
        <tissue evidence="2">Leaves</tissue>
    </source>
</reference>
<evidence type="ECO:0000256" key="1">
    <source>
        <dbReference type="SAM" id="MobiDB-lite"/>
    </source>
</evidence>
<evidence type="ECO:0000313" key="2">
    <source>
        <dbReference type="EMBL" id="KAK1298219.1"/>
    </source>
</evidence>
<dbReference type="PANTHER" id="PTHR37383:SF1">
    <property type="entry name" value="OS01G0694200 PROTEIN"/>
    <property type="match status" value="1"/>
</dbReference>